<keyword evidence="3" id="KW-1185">Reference proteome</keyword>
<dbReference type="EMBL" id="FNAK01000003">
    <property type="protein sequence ID" value="SDD86545.1"/>
    <property type="molecule type" value="Genomic_DNA"/>
</dbReference>
<evidence type="ECO:0000256" key="1">
    <source>
        <dbReference type="SAM" id="Phobius"/>
    </source>
</evidence>
<keyword evidence="1" id="KW-0472">Membrane</keyword>
<gene>
    <name evidence="2" type="ORF">SAMN04488071_1522</name>
</gene>
<evidence type="ECO:0000313" key="3">
    <source>
        <dbReference type="Proteomes" id="UP000183685"/>
    </source>
</evidence>
<dbReference type="AlphaFoldDB" id="A0A1G6YAE3"/>
<proteinExistence type="predicted"/>
<evidence type="ECO:0000313" key="2">
    <source>
        <dbReference type="EMBL" id="SDD86545.1"/>
    </source>
</evidence>
<keyword evidence="1" id="KW-1133">Transmembrane helix</keyword>
<keyword evidence="1" id="KW-0812">Transmembrane</keyword>
<protein>
    <submittedName>
        <fullName evidence="2">Uncharacterized protein</fullName>
    </submittedName>
</protein>
<name>A0A1G6YAE3_9PROT</name>
<reference evidence="2 3" key="1">
    <citation type="submission" date="2016-10" db="EMBL/GenBank/DDBJ databases">
        <authorList>
            <person name="de Groot N.N."/>
        </authorList>
    </citation>
    <scope>NUCLEOTIDE SEQUENCE [LARGE SCALE GENOMIC DNA]</scope>
    <source>
        <strain evidence="2 3">CGMCC 1.9109</strain>
    </source>
</reference>
<organism evidence="2 3">
    <name type="scientific">Kordiimonas lacus</name>
    <dbReference type="NCBI Taxonomy" id="637679"/>
    <lineage>
        <taxon>Bacteria</taxon>
        <taxon>Pseudomonadati</taxon>
        <taxon>Pseudomonadota</taxon>
        <taxon>Alphaproteobacteria</taxon>
        <taxon>Kordiimonadales</taxon>
        <taxon>Kordiimonadaceae</taxon>
        <taxon>Kordiimonas</taxon>
    </lineage>
</organism>
<feature type="transmembrane region" description="Helical" evidence="1">
    <location>
        <begin position="12"/>
        <end position="33"/>
    </location>
</feature>
<accession>A0A1G6YAE3</accession>
<sequence length="50" mass="5477">MARDIDQTIDLSYKLLGCLWGVGLICLCLSFMADSAEPDCPLATCHIEKC</sequence>
<dbReference type="Proteomes" id="UP000183685">
    <property type="component" value="Unassembled WGS sequence"/>
</dbReference>